<evidence type="ECO:0000256" key="5">
    <source>
        <dbReference type="ARBA" id="ARBA00022825"/>
    </source>
</evidence>
<comment type="similarity">
    <text evidence="1">Belongs to the peptidase S9C family.</text>
</comment>
<dbReference type="FunFam" id="3.40.50.1820:FF:000028">
    <property type="entry name" value="S9 family peptidase"/>
    <property type="match status" value="1"/>
</dbReference>
<keyword evidence="9" id="KW-1185">Reference proteome</keyword>
<keyword evidence="5" id="KW-0720">Serine protease</keyword>
<feature type="signal peptide" evidence="6">
    <location>
        <begin position="1"/>
        <end position="19"/>
    </location>
</feature>
<dbReference type="GO" id="GO:0004252">
    <property type="term" value="F:serine-type endopeptidase activity"/>
    <property type="evidence" value="ECO:0007669"/>
    <property type="project" value="TreeGrafter"/>
</dbReference>
<dbReference type="Gene3D" id="3.40.50.1820">
    <property type="entry name" value="alpha/beta hydrolase"/>
    <property type="match status" value="1"/>
</dbReference>
<dbReference type="SUPFAM" id="SSF53474">
    <property type="entry name" value="alpha/beta-Hydrolases"/>
    <property type="match status" value="1"/>
</dbReference>
<gene>
    <name evidence="8" type="ORF">FCL42_17925</name>
</gene>
<evidence type="ECO:0000259" key="7">
    <source>
        <dbReference type="Pfam" id="PF00326"/>
    </source>
</evidence>
<dbReference type="InterPro" id="IPR029058">
    <property type="entry name" value="AB_hydrolase_fold"/>
</dbReference>
<accession>A0A4U1BJJ0</accession>
<evidence type="ECO:0000256" key="4">
    <source>
        <dbReference type="ARBA" id="ARBA00022801"/>
    </source>
</evidence>
<dbReference type="InterPro" id="IPR001375">
    <property type="entry name" value="Peptidase_S9_cat"/>
</dbReference>
<keyword evidence="2" id="KW-0645">Protease</keyword>
<proteinExistence type="inferred from homology"/>
<evidence type="ECO:0000256" key="6">
    <source>
        <dbReference type="SAM" id="SignalP"/>
    </source>
</evidence>
<evidence type="ECO:0000313" key="9">
    <source>
        <dbReference type="Proteomes" id="UP000305675"/>
    </source>
</evidence>
<dbReference type="EMBL" id="SWCJ01000018">
    <property type="protein sequence ID" value="TKB51717.1"/>
    <property type="molecule type" value="Genomic_DNA"/>
</dbReference>
<dbReference type="RefSeq" id="WP_136864806.1">
    <property type="nucleotide sequence ID" value="NZ_SWCJ01000018.1"/>
</dbReference>
<reference evidence="8 9" key="1">
    <citation type="submission" date="2019-04" db="EMBL/GenBank/DDBJ databases">
        <authorList>
            <person name="Hwang J.C."/>
        </authorList>
    </citation>
    <scope>NUCLEOTIDE SEQUENCE [LARGE SCALE GENOMIC DNA]</scope>
    <source>
        <strain evidence="8 9">IMCC35002</strain>
    </source>
</reference>
<dbReference type="SUPFAM" id="SSF82171">
    <property type="entry name" value="DPP6 N-terminal domain-like"/>
    <property type="match status" value="1"/>
</dbReference>
<dbReference type="GO" id="GO:0006508">
    <property type="term" value="P:proteolysis"/>
    <property type="evidence" value="ECO:0007669"/>
    <property type="project" value="UniProtKB-KW"/>
</dbReference>
<dbReference type="Pfam" id="PF00326">
    <property type="entry name" value="Peptidase_S9"/>
    <property type="match status" value="1"/>
</dbReference>
<evidence type="ECO:0000313" key="8">
    <source>
        <dbReference type="EMBL" id="TKB51717.1"/>
    </source>
</evidence>
<evidence type="ECO:0000256" key="3">
    <source>
        <dbReference type="ARBA" id="ARBA00022729"/>
    </source>
</evidence>
<organism evidence="8 9">
    <name type="scientific">Ferrimonas aestuarii</name>
    <dbReference type="NCBI Taxonomy" id="2569539"/>
    <lineage>
        <taxon>Bacteria</taxon>
        <taxon>Pseudomonadati</taxon>
        <taxon>Pseudomonadota</taxon>
        <taxon>Gammaproteobacteria</taxon>
        <taxon>Alteromonadales</taxon>
        <taxon>Ferrimonadaceae</taxon>
        <taxon>Ferrimonas</taxon>
    </lineage>
</organism>
<dbReference type="AlphaFoldDB" id="A0A4U1BJJ0"/>
<sequence>MKKSLLLSALLAVSAGAHANSEPFEINQLNSLKKLHSTTVLPDGRTVVYGVKQKTDDGSRSDLYLQRVGEPAKRLTNHKSTEFNLVPSKDGKTLYFLSGRSGSSQIWSIAVDGGEAVQVSDLPLGIDGFKLSPDESHVVMQLRVNVECDTLACSKEKQDQQAENKQEGLHYTQLMARHWDTWSDGLRNHLFVAKLADGEVIDPIDVTLGLNTEVPSLPFSGMEEVSFTADGKHIVYSAKAPSRDQSWQTNYDLWQVPITGGDTINLTADNKAWDSHPIFSSDGRYMAYLAMKKPGFEADRFGVMLKDLQTGETREVSPLWDRSAGNIAFAEESHTLYVTAQNLGQVAIYAMDVRFGDKRELVGEGSNSLVKVIGGKLFYTHNDLSGPNDLHVVGLDGSEPTQLTNLNKDLLNQDGLGEYQQFNFKGWNNETVYGYWIKPAGFEAGKKYPVAFLVHGGPQGSFGNRWHSRWNAQLWAASGFGVVMIDFHGSTGYGQAFTDSISLDWGGKPLVDLQKGLAAVGQQQPWLDTNNACAAGGSYGGYMMNWIAGNWSEGFKCLVNHAGLFDMRSFYMVTEELWFPEHEFGGSYWDATETYEKFNPVNHIDNWKTPMLVVHGAKDYRVPLEQGLAAFTVLQRKGIDSELLVFENENHWILNQDNLVQWYDNVLGWMHRYTDGKVQANNDKTDANEALRKEMMASHSE</sequence>
<dbReference type="Gene3D" id="2.120.10.30">
    <property type="entry name" value="TolB, C-terminal domain"/>
    <property type="match status" value="3"/>
</dbReference>
<dbReference type="Pfam" id="PF07676">
    <property type="entry name" value="PD40"/>
    <property type="match status" value="1"/>
</dbReference>
<dbReference type="OrthoDB" id="9812921at2"/>
<dbReference type="InterPro" id="IPR011659">
    <property type="entry name" value="WD40"/>
</dbReference>
<protein>
    <submittedName>
        <fullName evidence="8">S9 family peptidase</fullName>
    </submittedName>
</protein>
<dbReference type="InterPro" id="IPR011042">
    <property type="entry name" value="6-blade_b-propeller_TolB-like"/>
</dbReference>
<keyword evidence="3 6" id="KW-0732">Signal</keyword>
<dbReference type="PANTHER" id="PTHR42776:SF13">
    <property type="entry name" value="DIPEPTIDYL-PEPTIDASE 5"/>
    <property type="match status" value="1"/>
</dbReference>
<keyword evidence="4" id="KW-0378">Hydrolase</keyword>
<dbReference type="Proteomes" id="UP000305675">
    <property type="component" value="Unassembled WGS sequence"/>
</dbReference>
<evidence type="ECO:0000256" key="1">
    <source>
        <dbReference type="ARBA" id="ARBA00010040"/>
    </source>
</evidence>
<evidence type="ECO:0000256" key="2">
    <source>
        <dbReference type="ARBA" id="ARBA00022670"/>
    </source>
</evidence>
<dbReference type="PANTHER" id="PTHR42776">
    <property type="entry name" value="SERINE PEPTIDASE S9 FAMILY MEMBER"/>
    <property type="match status" value="1"/>
</dbReference>
<comment type="caution">
    <text evidence="8">The sequence shown here is derived from an EMBL/GenBank/DDBJ whole genome shotgun (WGS) entry which is preliminary data.</text>
</comment>
<feature type="chain" id="PRO_5020257343" evidence="6">
    <location>
        <begin position="20"/>
        <end position="701"/>
    </location>
</feature>
<feature type="domain" description="Peptidase S9 prolyl oligopeptidase catalytic" evidence="7">
    <location>
        <begin position="466"/>
        <end position="675"/>
    </location>
</feature>
<name>A0A4U1BJJ0_9GAMM</name>